<dbReference type="InterPro" id="IPR001584">
    <property type="entry name" value="Integrase_cat-core"/>
</dbReference>
<reference evidence="7" key="1">
    <citation type="journal article" date="2019" name="Sci. Rep.">
        <title>Draft genome of Tanacetum cinerariifolium, the natural source of mosquito coil.</title>
        <authorList>
            <person name="Yamashiro T."/>
            <person name="Shiraishi A."/>
            <person name="Satake H."/>
            <person name="Nakayama K."/>
        </authorList>
    </citation>
    <scope>NUCLEOTIDE SEQUENCE</scope>
</reference>
<evidence type="ECO:0000256" key="2">
    <source>
        <dbReference type="ARBA" id="ARBA00022801"/>
    </source>
</evidence>
<dbReference type="SUPFAM" id="SSF57756">
    <property type="entry name" value="Retrovirus zinc finger-like domains"/>
    <property type="match status" value="1"/>
</dbReference>
<feature type="domain" description="CCHC-type" evidence="5">
    <location>
        <begin position="693"/>
        <end position="708"/>
    </location>
</feature>
<accession>A0A6L2MPM1</accession>
<dbReference type="CDD" id="cd09272">
    <property type="entry name" value="RNase_HI_RT_Ty1"/>
    <property type="match status" value="1"/>
</dbReference>
<dbReference type="PANTHER" id="PTHR42648">
    <property type="entry name" value="TRANSPOSASE, PUTATIVE-RELATED"/>
    <property type="match status" value="1"/>
</dbReference>
<dbReference type="PROSITE" id="PS50158">
    <property type="entry name" value="ZF_CCHC"/>
    <property type="match status" value="1"/>
</dbReference>
<dbReference type="SUPFAM" id="SSF53098">
    <property type="entry name" value="Ribonuclease H-like"/>
    <property type="match status" value="2"/>
</dbReference>
<protein>
    <submittedName>
        <fullName evidence="7">Putative ribonuclease H-like domain-containing protein</fullName>
    </submittedName>
</protein>
<feature type="compositionally biased region" description="Polar residues" evidence="4">
    <location>
        <begin position="946"/>
        <end position="964"/>
    </location>
</feature>
<dbReference type="InterPro" id="IPR039537">
    <property type="entry name" value="Retrotran_Ty1/copia-like"/>
</dbReference>
<feature type="compositionally biased region" description="Polar residues" evidence="4">
    <location>
        <begin position="19"/>
        <end position="28"/>
    </location>
</feature>
<evidence type="ECO:0000259" key="5">
    <source>
        <dbReference type="PROSITE" id="PS50158"/>
    </source>
</evidence>
<evidence type="ECO:0000256" key="1">
    <source>
        <dbReference type="ARBA" id="ARBA00022723"/>
    </source>
</evidence>
<dbReference type="PROSITE" id="PS50994">
    <property type="entry name" value="INTEGRASE"/>
    <property type="match status" value="1"/>
</dbReference>
<feature type="non-terminal residue" evidence="7">
    <location>
        <position position="1"/>
    </location>
</feature>
<dbReference type="SMART" id="SM00343">
    <property type="entry name" value="ZnF_C2HC"/>
    <property type="match status" value="1"/>
</dbReference>
<dbReference type="Pfam" id="PF00665">
    <property type="entry name" value="rve"/>
    <property type="match status" value="1"/>
</dbReference>
<keyword evidence="3" id="KW-0862">Zinc</keyword>
<dbReference type="Pfam" id="PF07727">
    <property type="entry name" value="RVT_2"/>
    <property type="match status" value="1"/>
</dbReference>
<dbReference type="GO" id="GO:0008270">
    <property type="term" value="F:zinc ion binding"/>
    <property type="evidence" value="ECO:0007669"/>
    <property type="project" value="UniProtKB-KW"/>
</dbReference>
<dbReference type="InterPro" id="IPR001878">
    <property type="entry name" value="Znf_CCHC"/>
</dbReference>
<keyword evidence="3" id="KW-0863">Zinc-finger</keyword>
<dbReference type="EMBL" id="BKCJ010007175">
    <property type="protein sequence ID" value="GEU75903.1"/>
    <property type="molecule type" value="Genomic_DNA"/>
</dbReference>
<dbReference type="Gene3D" id="3.10.10.10">
    <property type="entry name" value="HIV Type 1 Reverse Transcriptase, subunit A, domain 1"/>
    <property type="match status" value="1"/>
</dbReference>
<gene>
    <name evidence="7" type="ORF">Tci_047881</name>
</gene>
<keyword evidence="1" id="KW-0479">Metal-binding</keyword>
<feature type="region of interest" description="Disordered" evidence="4">
    <location>
        <begin position="707"/>
        <end position="731"/>
    </location>
</feature>
<feature type="region of interest" description="Disordered" evidence="4">
    <location>
        <begin position="946"/>
        <end position="987"/>
    </location>
</feature>
<sequence length="1869" mass="213029">TDTNLNRPNPVLAIKGNHDQGNNGNQARDSAFDIDLRSGYHQLSVRREDIPKTTFKTWYGHFEFTVMPFDLTNALEKNKKFEWGDEQEIAFQTLKDMLCDAPIMALPKGADDFVVYSIREDYKTERLARLYINRIVARHGVPVSIISDRDSYFTSIFWKLLQKALGTQLDLSTAYHPQTDGQNEFSYNSYHLSVKCVLFEALYGSKCRTPIAWAEVGESKLIGPTIIQETTDKIVQIKERPKTARDRIHDTFHMLNLKKCLADVNLHVSLEEIKIDDKLRFFEEPNEIMDRDVKKLKRSWIPIVEVRWNSWRGPRDEAFFQISIAQKIKRRQHLLLLMEPLLIDYLAADYSSRLENPNMEELTEKEIADEFPDEHLMIIKAKLNEDVPWYAEYVNYIVGKVVPPEWTSKRRKQFFLNASITGRKDYESGFFWSSIFKDELRDGAYENTRIYKEKTKKWHDSRLRGDKDFKIGNKVLLFNSRLSKEDTAYQCSDFTRKCVPIPNMAYPANYIRPHTPRNSPICRIKLIQYGVVSAAKLPILNPNEFDLLKMRIEQYFLMTDYSLWEVILNGDSLFPTRVVDGVLQPVAPITTKQRLARKNELKARGNTETKRVQKILLKQQYENFSGSSTECLDQIHDRLQKLISQLEILGVSLSQEDINLNLQLDNDDLKQIDADDLEKIDLKWQMAMLTVECYNCHRKGHFARECRSPKDTRRNGVAEPQRRNVPVETSTSNALVSQCDGVGSYDRSFQADEEPANYALMAFSSLSIESIEAILLVYKQNESVFEEDIKLLKLEVQLRDNSLVTLRQTLEKAEQERDDLQLKFQSSDGYHAVPPPYTGTFMPPKPDLVFNTAPNYVETDHATFTVSDSNDESKTKPLQNVPSFVQSTKQVKSPRPFVKHVESSIPAATPKPASLKPTSNGKRILTQSKLVSITTVRPISTVVPKTSVTRPKQVKTIVTKTNSPPKRHTQRSPSQRPGNPQHALKDKGVIDSGCSRHMTGNMSYLFDFEELNGGYVAFGGSPKGGKQHRASCKTKPVSSVDQPLYRLHMDLFGPTFVKSQNKKSYCLVVTDDYSRFTWVFFLATTDETSPILKTFIIGLENQLSLKVKVTRSDNGTEFKNNDLSRFCRIKGIKREFSVPRTPQQNSIAERKNKTLIEVVRTMLADSLLPIPFWAKAVNTGCYVQNRVLVTKPHNKTIYELLHGRTPSIGFMRPFGCLVTILNTLDSLGKFDGKVDEGFLVGYPVSSKAFRIFNSRTRIVQETLHVNFLENKPNVAGSGPTWLFDINSLTKTINYQLVTAGNQSNPSAGFQDKFDAEKKEEEGDQQYVFFLVWSSGSINPQNTDGDATFDEKKPESIVNVSLSRYRNLSSEFEDFFDNNINKVNVVELEDITYSDDEDNVGVKADFNNLETSITVSPILTTRVHKDHPVTQIIGDLSSATQTRTMEEGIDYEEVFALVARIEAIRLFLAYGSFMGFMVYQMDVKSAFLYRTIEEEVYVCQPLGFENPDHLDKVYKVVKARYGLHQAPRAWYETLANYLLKNGFQRGKIDQTLFIKRQKVKRLFRYLKGKLHFGLWYPKDSPFDLVAYSDSDYAGASLDRKSTTGGCQFLGCKLISWQCKKQTVVATSSTEAEYVAITSCCAEVLWIQNQLLDYGYNFMNNIIYIDNNSTIVNTPRSDEDRLKLMELTVFLLPKVEKVKVEVSAVDLQVSAVRLILILLVQKFLLFGLTNWCCSLSAVSLMRNVDSPTKFYMYPRFLQLMIRKQVGDLSTHTTKYTSHALTQKVFANMRRVGKGFSGVETPLFKGMLVEQQVAEEGDADENVENVNAGDTAEGDVSAAPDEVPTIDEEPSIPSSTPPTPPQKPSYDIPSTS</sequence>
<feature type="domain" description="Integrase catalytic" evidence="6">
    <location>
        <begin position="1039"/>
        <end position="1214"/>
    </location>
</feature>
<dbReference type="InterPro" id="IPR057670">
    <property type="entry name" value="SH3_retrovirus"/>
</dbReference>
<organism evidence="7">
    <name type="scientific">Tanacetum cinerariifolium</name>
    <name type="common">Dalmatian daisy</name>
    <name type="synonym">Chrysanthemum cinerariifolium</name>
    <dbReference type="NCBI Taxonomy" id="118510"/>
    <lineage>
        <taxon>Eukaryota</taxon>
        <taxon>Viridiplantae</taxon>
        <taxon>Streptophyta</taxon>
        <taxon>Embryophyta</taxon>
        <taxon>Tracheophyta</taxon>
        <taxon>Spermatophyta</taxon>
        <taxon>Magnoliopsida</taxon>
        <taxon>eudicotyledons</taxon>
        <taxon>Gunneridae</taxon>
        <taxon>Pentapetalae</taxon>
        <taxon>asterids</taxon>
        <taxon>campanulids</taxon>
        <taxon>Asterales</taxon>
        <taxon>Asteraceae</taxon>
        <taxon>Asteroideae</taxon>
        <taxon>Anthemideae</taxon>
        <taxon>Anthemidinae</taxon>
        <taxon>Tanacetum</taxon>
    </lineage>
</organism>
<dbReference type="GO" id="GO:0016787">
    <property type="term" value="F:hydrolase activity"/>
    <property type="evidence" value="ECO:0007669"/>
    <property type="project" value="UniProtKB-KW"/>
</dbReference>
<dbReference type="InterPro" id="IPR043502">
    <property type="entry name" value="DNA/RNA_pol_sf"/>
</dbReference>
<dbReference type="GO" id="GO:0015074">
    <property type="term" value="P:DNA integration"/>
    <property type="evidence" value="ECO:0007669"/>
    <property type="project" value="InterPro"/>
</dbReference>
<dbReference type="InterPro" id="IPR036875">
    <property type="entry name" value="Znf_CCHC_sf"/>
</dbReference>
<dbReference type="InterPro" id="IPR036397">
    <property type="entry name" value="RNaseH_sf"/>
</dbReference>
<evidence type="ECO:0000313" key="7">
    <source>
        <dbReference type="EMBL" id="GEU75903.1"/>
    </source>
</evidence>
<feature type="region of interest" description="Disordered" evidence="4">
    <location>
        <begin position="1"/>
        <end position="28"/>
    </location>
</feature>
<evidence type="ECO:0000256" key="4">
    <source>
        <dbReference type="SAM" id="MobiDB-lite"/>
    </source>
</evidence>
<comment type="caution">
    <text evidence="7">The sequence shown here is derived from an EMBL/GenBank/DDBJ whole genome shotgun (WGS) entry which is preliminary data.</text>
</comment>
<dbReference type="Pfam" id="PF25597">
    <property type="entry name" value="SH3_retrovirus"/>
    <property type="match status" value="1"/>
</dbReference>
<dbReference type="Gene3D" id="3.30.420.10">
    <property type="entry name" value="Ribonuclease H-like superfamily/Ribonuclease H"/>
    <property type="match status" value="2"/>
</dbReference>
<dbReference type="SUPFAM" id="SSF56672">
    <property type="entry name" value="DNA/RNA polymerases"/>
    <property type="match status" value="2"/>
</dbReference>
<dbReference type="PANTHER" id="PTHR42648:SF32">
    <property type="entry name" value="RIBONUCLEASE H-LIKE DOMAIN, GAG-PRE-INTEGRASE DOMAIN PROTEIN-RELATED"/>
    <property type="match status" value="1"/>
</dbReference>
<keyword evidence="2" id="KW-0378">Hydrolase</keyword>
<feature type="region of interest" description="Disordered" evidence="4">
    <location>
        <begin position="1814"/>
        <end position="1869"/>
    </location>
</feature>
<feature type="compositionally biased region" description="Basic and acidic residues" evidence="4">
    <location>
        <begin position="707"/>
        <end position="722"/>
    </location>
</feature>
<dbReference type="Gene3D" id="4.10.60.10">
    <property type="entry name" value="Zinc finger, CCHC-type"/>
    <property type="match status" value="1"/>
</dbReference>
<dbReference type="InterPro" id="IPR012337">
    <property type="entry name" value="RNaseH-like_sf"/>
</dbReference>
<proteinExistence type="predicted"/>
<evidence type="ECO:0000259" key="6">
    <source>
        <dbReference type="PROSITE" id="PS50994"/>
    </source>
</evidence>
<evidence type="ECO:0000256" key="3">
    <source>
        <dbReference type="PROSITE-ProRule" id="PRU00047"/>
    </source>
</evidence>
<name>A0A6L2MPM1_TANCI</name>
<dbReference type="GO" id="GO:0003676">
    <property type="term" value="F:nucleic acid binding"/>
    <property type="evidence" value="ECO:0007669"/>
    <property type="project" value="InterPro"/>
</dbReference>
<dbReference type="InterPro" id="IPR013103">
    <property type="entry name" value="RVT_2"/>
</dbReference>